<sequence length="134" mass="14011">MNESNRIETINIAVQEAGSESMMEPGANKARPTSILVCFNVGHFSSNNYDRSASLIGITPPLLLPPPPPPLVASAGMVVVPPTVTVFLALIRLAFTLTIRLCSKAMDRGRGGTAGFVGTVLTVLVGDSSELDSS</sequence>
<reference evidence="2" key="2">
    <citation type="submission" date="2020-05" db="UniProtKB">
        <authorList>
            <consortium name="EnsemblMetazoa"/>
        </authorList>
    </citation>
    <scope>IDENTIFICATION</scope>
    <source>
        <strain evidence="2">FAR1</strain>
    </source>
</reference>
<evidence type="ECO:0000313" key="3">
    <source>
        <dbReference type="Proteomes" id="UP000075886"/>
    </source>
</evidence>
<organism evidence="2 3">
    <name type="scientific">Anopheles farauti</name>
    <dbReference type="NCBI Taxonomy" id="69004"/>
    <lineage>
        <taxon>Eukaryota</taxon>
        <taxon>Metazoa</taxon>
        <taxon>Ecdysozoa</taxon>
        <taxon>Arthropoda</taxon>
        <taxon>Hexapoda</taxon>
        <taxon>Insecta</taxon>
        <taxon>Pterygota</taxon>
        <taxon>Neoptera</taxon>
        <taxon>Endopterygota</taxon>
        <taxon>Diptera</taxon>
        <taxon>Nematocera</taxon>
        <taxon>Culicoidea</taxon>
        <taxon>Culicidae</taxon>
        <taxon>Anophelinae</taxon>
        <taxon>Anopheles</taxon>
    </lineage>
</organism>
<reference evidence="3" key="1">
    <citation type="submission" date="2014-01" db="EMBL/GenBank/DDBJ databases">
        <title>The Genome Sequence of Anopheles farauti FAR1 (V2).</title>
        <authorList>
            <consortium name="The Broad Institute Genomics Platform"/>
            <person name="Neafsey D.E."/>
            <person name="Besansky N."/>
            <person name="Howell P."/>
            <person name="Walton C."/>
            <person name="Young S.K."/>
            <person name="Zeng Q."/>
            <person name="Gargeya S."/>
            <person name="Fitzgerald M."/>
            <person name="Haas B."/>
            <person name="Abouelleil A."/>
            <person name="Allen A.W."/>
            <person name="Alvarado L."/>
            <person name="Arachchi H.M."/>
            <person name="Berlin A.M."/>
            <person name="Chapman S.B."/>
            <person name="Gainer-Dewar J."/>
            <person name="Goldberg J."/>
            <person name="Griggs A."/>
            <person name="Gujja S."/>
            <person name="Hansen M."/>
            <person name="Howarth C."/>
            <person name="Imamovic A."/>
            <person name="Ireland A."/>
            <person name="Larimer J."/>
            <person name="McCowan C."/>
            <person name="Murphy C."/>
            <person name="Pearson M."/>
            <person name="Poon T.W."/>
            <person name="Priest M."/>
            <person name="Roberts A."/>
            <person name="Saif S."/>
            <person name="Shea T."/>
            <person name="Sisk P."/>
            <person name="Sykes S."/>
            <person name="Wortman J."/>
            <person name="Nusbaum C."/>
            <person name="Birren B."/>
        </authorList>
    </citation>
    <scope>NUCLEOTIDE SEQUENCE [LARGE SCALE GENOMIC DNA]</scope>
    <source>
        <strain evidence="3">FAR1</strain>
    </source>
</reference>
<accession>A0A182QFN8</accession>
<keyword evidence="3" id="KW-1185">Reference proteome</keyword>
<dbReference type="EMBL" id="AXCN02000790">
    <property type="status" value="NOT_ANNOTATED_CDS"/>
    <property type="molecule type" value="Genomic_DNA"/>
</dbReference>
<protein>
    <submittedName>
        <fullName evidence="2">Uncharacterized protein</fullName>
    </submittedName>
</protein>
<dbReference type="AlphaFoldDB" id="A0A182QFN8"/>
<evidence type="ECO:0000256" key="1">
    <source>
        <dbReference type="SAM" id="Phobius"/>
    </source>
</evidence>
<keyword evidence="1" id="KW-0812">Transmembrane</keyword>
<evidence type="ECO:0000313" key="2">
    <source>
        <dbReference type="EnsemblMetazoa" id="AFAF009233-PA"/>
    </source>
</evidence>
<dbReference type="Proteomes" id="UP000075886">
    <property type="component" value="Unassembled WGS sequence"/>
</dbReference>
<proteinExistence type="predicted"/>
<feature type="transmembrane region" description="Helical" evidence="1">
    <location>
        <begin position="71"/>
        <end position="95"/>
    </location>
</feature>
<keyword evidence="1" id="KW-1133">Transmembrane helix</keyword>
<dbReference type="VEuPathDB" id="VectorBase:AFAF009233"/>
<name>A0A182QFN8_9DIPT</name>
<keyword evidence="1" id="KW-0472">Membrane</keyword>
<dbReference type="EnsemblMetazoa" id="AFAF009233-RA">
    <property type="protein sequence ID" value="AFAF009233-PA"/>
    <property type="gene ID" value="AFAF009233"/>
</dbReference>